<dbReference type="EMBL" id="JAIWYP010000013">
    <property type="protein sequence ID" value="KAH3719503.1"/>
    <property type="molecule type" value="Genomic_DNA"/>
</dbReference>
<evidence type="ECO:0008006" key="5">
    <source>
        <dbReference type="Google" id="ProtNLM"/>
    </source>
</evidence>
<keyword evidence="1" id="KW-0732">Signal</keyword>
<evidence type="ECO:0000256" key="1">
    <source>
        <dbReference type="SAM" id="SignalP"/>
    </source>
</evidence>
<dbReference type="EMBL" id="JAIWYP010000013">
    <property type="protein sequence ID" value="KAH3719459.1"/>
    <property type="molecule type" value="Genomic_DNA"/>
</dbReference>
<organism evidence="3 4">
    <name type="scientific">Dreissena polymorpha</name>
    <name type="common">Zebra mussel</name>
    <name type="synonym">Mytilus polymorpha</name>
    <dbReference type="NCBI Taxonomy" id="45954"/>
    <lineage>
        <taxon>Eukaryota</taxon>
        <taxon>Metazoa</taxon>
        <taxon>Spiralia</taxon>
        <taxon>Lophotrochozoa</taxon>
        <taxon>Mollusca</taxon>
        <taxon>Bivalvia</taxon>
        <taxon>Autobranchia</taxon>
        <taxon>Heteroconchia</taxon>
        <taxon>Euheterodonta</taxon>
        <taxon>Imparidentia</taxon>
        <taxon>Neoheterodontei</taxon>
        <taxon>Myida</taxon>
        <taxon>Dreissenoidea</taxon>
        <taxon>Dreissenidae</taxon>
        <taxon>Dreissena</taxon>
    </lineage>
</organism>
<evidence type="ECO:0000313" key="4">
    <source>
        <dbReference type="Proteomes" id="UP000828390"/>
    </source>
</evidence>
<reference evidence="3" key="2">
    <citation type="submission" date="2020-11" db="EMBL/GenBank/DDBJ databases">
        <authorList>
            <person name="McCartney M.A."/>
            <person name="Auch B."/>
            <person name="Kono T."/>
            <person name="Mallez S."/>
            <person name="Becker A."/>
            <person name="Gohl D.M."/>
            <person name="Silverstein K.A.T."/>
            <person name="Koren S."/>
            <person name="Bechman K.B."/>
            <person name="Herman A."/>
            <person name="Abrahante J.E."/>
            <person name="Garbe J."/>
        </authorList>
    </citation>
    <scope>NUCLEOTIDE SEQUENCE</scope>
    <source>
        <strain evidence="3">Duluth1</strain>
        <tissue evidence="3">Whole animal</tissue>
    </source>
</reference>
<name>A0A9D4C9N6_DREPO</name>
<sequence>MWLVEGFAAFMTILTVLGCRLKPLESLPRHIEPSINLIEPPSSRNGPHFCPAFYLYSRPFYDPPSDYGSYEDYALTCIIH</sequence>
<keyword evidence="4" id="KW-1185">Reference proteome</keyword>
<accession>A0A9D4C9N6</accession>
<feature type="signal peptide" evidence="1">
    <location>
        <begin position="1"/>
        <end position="18"/>
    </location>
</feature>
<comment type="caution">
    <text evidence="3">The sequence shown here is derived from an EMBL/GenBank/DDBJ whole genome shotgun (WGS) entry which is preliminary data.</text>
</comment>
<dbReference type="AlphaFoldDB" id="A0A9D4C9N6"/>
<dbReference type="Proteomes" id="UP000828390">
    <property type="component" value="Unassembled WGS sequence"/>
</dbReference>
<proteinExistence type="predicted"/>
<evidence type="ECO:0000313" key="2">
    <source>
        <dbReference type="EMBL" id="KAH3719459.1"/>
    </source>
</evidence>
<reference evidence="3" key="1">
    <citation type="journal article" date="2019" name="bioRxiv">
        <title>The Genome of the Zebra Mussel, Dreissena polymorpha: A Resource for Invasive Species Research.</title>
        <authorList>
            <person name="McCartney M.A."/>
            <person name="Auch B."/>
            <person name="Kono T."/>
            <person name="Mallez S."/>
            <person name="Zhang Y."/>
            <person name="Obille A."/>
            <person name="Becker A."/>
            <person name="Abrahante J.E."/>
            <person name="Garbe J."/>
            <person name="Badalamenti J.P."/>
            <person name="Herman A."/>
            <person name="Mangelson H."/>
            <person name="Liachko I."/>
            <person name="Sullivan S."/>
            <person name="Sone E.D."/>
            <person name="Koren S."/>
            <person name="Silverstein K.A.T."/>
            <person name="Beckman K.B."/>
            <person name="Gohl D.M."/>
        </authorList>
    </citation>
    <scope>NUCLEOTIDE SEQUENCE</scope>
    <source>
        <strain evidence="3">Duluth1</strain>
        <tissue evidence="3">Whole animal</tissue>
    </source>
</reference>
<protein>
    <recommendedName>
        <fullName evidence="5">Secreted protein</fullName>
    </recommendedName>
</protein>
<feature type="chain" id="PRO_5040045425" description="Secreted protein" evidence="1">
    <location>
        <begin position="19"/>
        <end position="80"/>
    </location>
</feature>
<gene>
    <name evidence="2" type="ORF">DPMN_062295</name>
    <name evidence="3" type="ORF">DPMN_062340</name>
</gene>
<evidence type="ECO:0000313" key="3">
    <source>
        <dbReference type="EMBL" id="KAH3719503.1"/>
    </source>
</evidence>